<dbReference type="EMBL" id="JABBWK010000178">
    <property type="protein sequence ID" value="KAG1888474.1"/>
    <property type="molecule type" value="Genomic_DNA"/>
</dbReference>
<protein>
    <submittedName>
        <fullName evidence="1">Uncharacterized protein</fullName>
    </submittedName>
</protein>
<proteinExistence type="predicted"/>
<organism evidence="1 2">
    <name type="scientific">Suillus fuscotomentosus</name>
    <dbReference type="NCBI Taxonomy" id="1912939"/>
    <lineage>
        <taxon>Eukaryota</taxon>
        <taxon>Fungi</taxon>
        <taxon>Dikarya</taxon>
        <taxon>Basidiomycota</taxon>
        <taxon>Agaricomycotina</taxon>
        <taxon>Agaricomycetes</taxon>
        <taxon>Agaricomycetidae</taxon>
        <taxon>Boletales</taxon>
        <taxon>Suillineae</taxon>
        <taxon>Suillaceae</taxon>
        <taxon>Suillus</taxon>
    </lineage>
</organism>
<keyword evidence="2" id="KW-1185">Reference proteome</keyword>
<comment type="caution">
    <text evidence="1">The sequence shown here is derived from an EMBL/GenBank/DDBJ whole genome shotgun (WGS) entry which is preliminary data.</text>
</comment>
<dbReference type="RefSeq" id="XP_041217169.1">
    <property type="nucleotide sequence ID" value="XM_041377945.1"/>
</dbReference>
<reference evidence="1" key="1">
    <citation type="journal article" date="2020" name="New Phytol.">
        <title>Comparative genomics reveals dynamic genome evolution in host specialist ectomycorrhizal fungi.</title>
        <authorList>
            <person name="Lofgren L.A."/>
            <person name="Nguyen N.H."/>
            <person name="Vilgalys R."/>
            <person name="Ruytinx J."/>
            <person name="Liao H.L."/>
            <person name="Branco S."/>
            <person name="Kuo A."/>
            <person name="LaButti K."/>
            <person name="Lipzen A."/>
            <person name="Andreopoulos W."/>
            <person name="Pangilinan J."/>
            <person name="Riley R."/>
            <person name="Hundley H."/>
            <person name="Na H."/>
            <person name="Barry K."/>
            <person name="Grigoriev I.V."/>
            <person name="Stajich J.E."/>
            <person name="Kennedy P.G."/>
        </authorList>
    </citation>
    <scope>NUCLEOTIDE SEQUENCE</scope>
    <source>
        <strain evidence="1">FC203</strain>
    </source>
</reference>
<dbReference type="GeneID" id="64672243"/>
<gene>
    <name evidence="1" type="ORF">F5891DRAFT_987767</name>
</gene>
<accession>A0AAD4DPM9</accession>
<sequence length="368" mass="40922">MCNDERPDKSWMELIGSLAADDITGLTTDPYDCGWEKSSAAEYITPGLCIQENGAWMELISGIAADDIAGSPTMDPYDCGWEINSAAEYIAPGLFPAEQADLYDCRWEDHMDVETLGVKDFSQDFGWEGDSKKEGPAQGLLMASLMTLGDKEEYPYNCGSGDQQHDATASISSIAMEDLYDYGWEDEEDGNHMSEVANIEDPYDCRWGNVDTNNLDVVSRHDPSSKQMGHWMDSLTPMYGLNIIDLTSSSASHRSESKKIYELMSIEILEVIDLTLDTGSCTESSHMVSQLNTFQEAGLLMHHAIQRLNSIGTHQRNEDAQHMVMNNLSGTHNHFPAGVLKVNQRLIVAYEEAQDRVTELSEDVVAIY</sequence>
<name>A0AAD4DPM9_9AGAM</name>
<evidence type="ECO:0000313" key="1">
    <source>
        <dbReference type="EMBL" id="KAG1888474.1"/>
    </source>
</evidence>
<evidence type="ECO:0000313" key="2">
    <source>
        <dbReference type="Proteomes" id="UP001195769"/>
    </source>
</evidence>
<dbReference type="Proteomes" id="UP001195769">
    <property type="component" value="Unassembled WGS sequence"/>
</dbReference>
<dbReference type="AlphaFoldDB" id="A0AAD4DPM9"/>